<dbReference type="PANTHER" id="PTHR10333:SF42">
    <property type="entry name" value="INHIBITOR OF GROWTH PROTEIN 5"/>
    <property type="match status" value="1"/>
</dbReference>
<dbReference type="InterPro" id="IPR013083">
    <property type="entry name" value="Znf_RING/FYVE/PHD"/>
</dbReference>
<dbReference type="CDD" id="cd00122">
    <property type="entry name" value="MBD"/>
    <property type="match status" value="1"/>
</dbReference>
<dbReference type="PROSITE" id="PS50982">
    <property type="entry name" value="MBD"/>
    <property type="match status" value="1"/>
</dbReference>
<sequence length="346" mass="39720">MIVFSCPCENESKSGRPSLASSRSFQKHFPKTGEKMLRSTFEEPENKSRYILQVPPDFNFKGDPPHWVRQLFLEPLVDGWKREIVIRNTPIKNKKADIYYFSPEGTKFRSRREIGQYLQDKGITKYSPVFNFWFNGKILGHEFAPYEIVRSVHKKNEDEAGSSTSQAVPEEGEGLLARIPESDGMEYRPVSPLEDDGRVYDEEIEIDSGQLAVFDPDVLNSLSDPTEPMALPIVRERYEPRYPIAAPPKRLKRPTLNIPKKRKITSQEPPAVKTKESKTSQRYCICDDVEHGQMVYCDNSNCEIGWYHFKCVNIQKPPQGLWYCPICRGSTSDVLNPAYGEQRGLC</sequence>
<dbReference type="OrthoDB" id="6629535at2759"/>
<dbReference type="SMART" id="SM00249">
    <property type="entry name" value="PHD"/>
    <property type="match status" value="1"/>
</dbReference>
<evidence type="ECO:0000256" key="4">
    <source>
        <dbReference type="ARBA" id="ARBA00022771"/>
    </source>
</evidence>
<comment type="similarity">
    <text evidence="2">Belongs to the ING family.</text>
</comment>
<reference evidence="8" key="1">
    <citation type="journal article" date="2021" name="Mol. Ecol. Resour.">
        <title>Apolygus lucorum genome provides insights into omnivorousness and mesophyll feeding.</title>
        <authorList>
            <person name="Liu Y."/>
            <person name="Liu H."/>
            <person name="Wang H."/>
            <person name="Huang T."/>
            <person name="Liu B."/>
            <person name="Yang B."/>
            <person name="Yin L."/>
            <person name="Li B."/>
            <person name="Zhang Y."/>
            <person name="Zhang S."/>
            <person name="Jiang F."/>
            <person name="Zhang X."/>
            <person name="Ren Y."/>
            <person name="Wang B."/>
            <person name="Wang S."/>
            <person name="Lu Y."/>
            <person name="Wu K."/>
            <person name="Fan W."/>
            <person name="Wang G."/>
        </authorList>
    </citation>
    <scope>NUCLEOTIDE SEQUENCE</scope>
    <source>
        <strain evidence="8">12Hb</strain>
    </source>
</reference>
<dbReference type="SMART" id="SM00391">
    <property type="entry name" value="MBD"/>
    <property type="match status" value="1"/>
</dbReference>
<dbReference type="GO" id="GO:0005634">
    <property type="term" value="C:nucleus"/>
    <property type="evidence" value="ECO:0007669"/>
    <property type="project" value="UniProtKB-SubCell"/>
</dbReference>
<dbReference type="InterPro" id="IPR019786">
    <property type="entry name" value="Zinc_finger_PHD-type_CS"/>
</dbReference>
<evidence type="ECO:0000256" key="5">
    <source>
        <dbReference type="ARBA" id="ARBA00022833"/>
    </source>
</evidence>
<name>A0A6A4KL11_APOLU</name>
<dbReference type="GO" id="GO:0006325">
    <property type="term" value="P:chromatin organization"/>
    <property type="evidence" value="ECO:0007669"/>
    <property type="project" value="UniProtKB-KW"/>
</dbReference>
<dbReference type="PROSITE" id="PS01359">
    <property type="entry name" value="ZF_PHD_1"/>
    <property type="match status" value="1"/>
</dbReference>
<keyword evidence="5" id="KW-0862">Zinc</keyword>
<dbReference type="PROSITE" id="PS50016">
    <property type="entry name" value="ZF_PHD_2"/>
    <property type="match status" value="1"/>
</dbReference>
<dbReference type="InterPro" id="IPR028651">
    <property type="entry name" value="ING_fam"/>
</dbReference>
<accession>A0A6A4KL11</accession>
<keyword evidence="6" id="KW-0156">Chromatin regulator</keyword>
<keyword evidence="9" id="KW-1185">Reference proteome</keyword>
<keyword evidence="7" id="KW-0539">Nucleus</keyword>
<dbReference type="Gene3D" id="3.30.40.10">
    <property type="entry name" value="Zinc/RING finger domain, C3HC4 (zinc finger)"/>
    <property type="match status" value="1"/>
</dbReference>
<dbReference type="AlphaFoldDB" id="A0A6A4KL11"/>
<dbReference type="InterPro" id="IPR019787">
    <property type="entry name" value="Znf_PHD-finger"/>
</dbReference>
<gene>
    <name evidence="8" type="ORF">GE061_000804</name>
</gene>
<dbReference type="PANTHER" id="PTHR10333">
    <property type="entry name" value="INHIBITOR OF GROWTH PROTEIN"/>
    <property type="match status" value="1"/>
</dbReference>
<dbReference type="Gene3D" id="3.30.890.10">
    <property type="entry name" value="Methyl-cpg-binding Protein 2, Chain A"/>
    <property type="match status" value="1"/>
</dbReference>
<evidence type="ECO:0000313" key="9">
    <source>
        <dbReference type="Proteomes" id="UP000466442"/>
    </source>
</evidence>
<keyword evidence="3" id="KW-0479">Metal-binding</keyword>
<dbReference type="InterPro" id="IPR001965">
    <property type="entry name" value="Znf_PHD"/>
</dbReference>
<evidence type="ECO:0000256" key="6">
    <source>
        <dbReference type="ARBA" id="ARBA00022853"/>
    </source>
</evidence>
<dbReference type="EMBL" id="WIXP02000001">
    <property type="protein sequence ID" value="KAF6216462.1"/>
    <property type="molecule type" value="Genomic_DNA"/>
</dbReference>
<evidence type="ECO:0000256" key="3">
    <source>
        <dbReference type="ARBA" id="ARBA00022723"/>
    </source>
</evidence>
<evidence type="ECO:0000256" key="1">
    <source>
        <dbReference type="ARBA" id="ARBA00004123"/>
    </source>
</evidence>
<dbReference type="SUPFAM" id="SSF54171">
    <property type="entry name" value="DNA-binding domain"/>
    <property type="match status" value="1"/>
</dbReference>
<dbReference type="InterPro" id="IPR001739">
    <property type="entry name" value="Methyl_CpG_DNA-bd"/>
</dbReference>
<dbReference type="Pfam" id="PF01429">
    <property type="entry name" value="MBD"/>
    <property type="match status" value="1"/>
</dbReference>
<evidence type="ECO:0000256" key="2">
    <source>
        <dbReference type="ARBA" id="ARBA00010210"/>
    </source>
</evidence>
<proteinExistence type="inferred from homology"/>
<dbReference type="GO" id="GO:0008270">
    <property type="term" value="F:zinc ion binding"/>
    <property type="evidence" value="ECO:0007669"/>
    <property type="project" value="UniProtKB-KW"/>
</dbReference>
<protein>
    <submittedName>
        <fullName evidence="8">Uncharacterized protein</fullName>
    </submittedName>
</protein>
<dbReference type="InterPro" id="IPR011011">
    <property type="entry name" value="Znf_FYVE_PHD"/>
</dbReference>
<evidence type="ECO:0000313" key="8">
    <source>
        <dbReference type="EMBL" id="KAF6216462.1"/>
    </source>
</evidence>
<keyword evidence="4" id="KW-0863">Zinc-finger</keyword>
<dbReference type="SUPFAM" id="SSF57903">
    <property type="entry name" value="FYVE/PHD zinc finger"/>
    <property type="match status" value="1"/>
</dbReference>
<dbReference type="Proteomes" id="UP000466442">
    <property type="component" value="Linkage Group LG1"/>
</dbReference>
<evidence type="ECO:0000256" key="7">
    <source>
        <dbReference type="ARBA" id="ARBA00023242"/>
    </source>
</evidence>
<comment type="caution">
    <text evidence="8">The sequence shown here is derived from an EMBL/GenBank/DDBJ whole genome shotgun (WGS) entry which is preliminary data.</text>
</comment>
<organism evidence="8 9">
    <name type="scientific">Apolygus lucorum</name>
    <name type="common">Small green plant bug</name>
    <name type="synonym">Lygocoris lucorum</name>
    <dbReference type="NCBI Taxonomy" id="248454"/>
    <lineage>
        <taxon>Eukaryota</taxon>
        <taxon>Metazoa</taxon>
        <taxon>Ecdysozoa</taxon>
        <taxon>Arthropoda</taxon>
        <taxon>Hexapoda</taxon>
        <taxon>Insecta</taxon>
        <taxon>Pterygota</taxon>
        <taxon>Neoptera</taxon>
        <taxon>Paraneoptera</taxon>
        <taxon>Hemiptera</taxon>
        <taxon>Heteroptera</taxon>
        <taxon>Panheteroptera</taxon>
        <taxon>Cimicomorpha</taxon>
        <taxon>Miridae</taxon>
        <taxon>Mirini</taxon>
        <taxon>Apolygus</taxon>
    </lineage>
</organism>
<dbReference type="InterPro" id="IPR016177">
    <property type="entry name" value="DNA-bd_dom_sf"/>
</dbReference>
<comment type="subcellular location">
    <subcellularLocation>
        <location evidence="1">Nucleus</location>
    </subcellularLocation>
</comment>
<dbReference type="GO" id="GO:0003677">
    <property type="term" value="F:DNA binding"/>
    <property type="evidence" value="ECO:0007669"/>
    <property type="project" value="InterPro"/>
</dbReference>